<feature type="domain" description="Methyltransferase" evidence="1">
    <location>
        <begin position="60"/>
        <end position="164"/>
    </location>
</feature>
<evidence type="ECO:0000259" key="1">
    <source>
        <dbReference type="Pfam" id="PF13847"/>
    </source>
</evidence>
<gene>
    <name evidence="2" type="ORF">Megvenef_00552</name>
</gene>
<keyword evidence="3" id="KW-1185">Reference proteome</keyword>
<protein>
    <submittedName>
        <fullName evidence="2">Cass I SAM-dependent methyltransferase</fullName>
    </submittedName>
</protein>
<reference evidence="2 3" key="1">
    <citation type="submission" date="2023-03" db="EMBL/GenBank/DDBJ databases">
        <title>Host association and intracellularity evolved multiple times independently in the Rickettsiales.</title>
        <authorList>
            <person name="Castelli M."/>
            <person name="Nardi T."/>
            <person name="Gammuto L."/>
            <person name="Bellinzona G."/>
            <person name="Sabaneyeva E."/>
            <person name="Potekhin A."/>
            <person name="Serra V."/>
            <person name="Petroni G."/>
            <person name="Sassera D."/>
        </authorList>
    </citation>
    <scope>NUCLEOTIDE SEQUENCE [LARGE SCALE GENOMIC DNA]</scope>
    <source>
        <strain evidence="2 3">Sr 2-6</strain>
    </source>
</reference>
<dbReference type="Gene3D" id="3.40.50.150">
    <property type="entry name" value="Vaccinia Virus protein VP39"/>
    <property type="match status" value="1"/>
</dbReference>
<dbReference type="GO" id="GO:0032259">
    <property type="term" value="P:methylation"/>
    <property type="evidence" value="ECO:0007669"/>
    <property type="project" value="UniProtKB-KW"/>
</dbReference>
<keyword evidence="2" id="KW-0489">Methyltransferase</keyword>
<dbReference type="Pfam" id="PF13847">
    <property type="entry name" value="Methyltransf_31"/>
    <property type="match status" value="1"/>
</dbReference>
<name>A0ABU5NBN3_9RICK</name>
<evidence type="ECO:0000313" key="3">
    <source>
        <dbReference type="Proteomes" id="UP001291687"/>
    </source>
</evidence>
<dbReference type="InterPro" id="IPR025714">
    <property type="entry name" value="Methyltranfer_dom"/>
</dbReference>
<dbReference type="SUPFAM" id="SSF53335">
    <property type="entry name" value="S-adenosyl-L-methionine-dependent methyltransferases"/>
    <property type="match status" value="1"/>
</dbReference>
<dbReference type="PANTHER" id="PTHR45128">
    <property type="entry name" value="METHYLTRANSFERASE TYPE 11"/>
    <property type="match status" value="1"/>
</dbReference>
<dbReference type="RefSeq" id="WP_322776489.1">
    <property type="nucleotide sequence ID" value="NZ_JARJFB010000029.1"/>
</dbReference>
<comment type="caution">
    <text evidence="2">The sequence shown here is derived from an EMBL/GenBank/DDBJ whole genome shotgun (WGS) entry which is preliminary data.</text>
</comment>
<organism evidence="2 3">
    <name type="scientific">Candidatus Megaera venefica</name>
    <dbReference type="NCBI Taxonomy" id="2055910"/>
    <lineage>
        <taxon>Bacteria</taxon>
        <taxon>Pseudomonadati</taxon>
        <taxon>Pseudomonadota</taxon>
        <taxon>Alphaproteobacteria</taxon>
        <taxon>Rickettsiales</taxon>
        <taxon>Rickettsiaceae</taxon>
        <taxon>Candidatus Megaera</taxon>
    </lineage>
</organism>
<accession>A0ABU5NBN3</accession>
<dbReference type="PANTHER" id="PTHR45128:SF1">
    <property type="entry name" value="S-ADENOSYLMETHIONINE-DEPENDENT METHYLTRANSFERASE RV2258C"/>
    <property type="match status" value="1"/>
</dbReference>
<dbReference type="CDD" id="cd02440">
    <property type="entry name" value="AdoMet_MTases"/>
    <property type="match status" value="1"/>
</dbReference>
<dbReference type="GO" id="GO:0008168">
    <property type="term" value="F:methyltransferase activity"/>
    <property type="evidence" value="ECO:0007669"/>
    <property type="project" value="UniProtKB-KW"/>
</dbReference>
<proteinExistence type="predicted"/>
<dbReference type="InterPro" id="IPR029063">
    <property type="entry name" value="SAM-dependent_MTases_sf"/>
</dbReference>
<evidence type="ECO:0000313" key="2">
    <source>
        <dbReference type="EMBL" id="MEA0970585.1"/>
    </source>
</evidence>
<dbReference type="EMBL" id="JARJFB010000029">
    <property type="protein sequence ID" value="MEA0970585.1"/>
    <property type="molecule type" value="Genomic_DNA"/>
</dbReference>
<sequence length="449" mass="51540">MTITKTPRFEKDLKQVQDHYLDYPYPLRNPDDDKKRIIRTNEGFLSNINHHIYNGKQDFKKGYRVLVAGGGTGDSTVWLAKQLMEYPKSEVVYIDFSKKSMDIAKKRAANHGITNITWIEDSILNIPRLKLGKFDYFNCCGVLHHLENPDLGIKILSDVMKEDAGGSIMVYAQYGRTGVYQMQELLRRTGKGIGNRQEKVISAWDVINSLPQTNWYKKGGDLMNGPFDDHELYDRFLHAQDRAYTIPQLYEFVENAGLNIVNFILPYSRASLNIESYFKDSSTKERIKSLPLREQQAICEIMGGNIITHEIYISKQKNTIADFSDLENVPFVFDTPNLCQQIMDVIDKGGNNVMNKYVAVQMKDSHKREMGINLAILPHTKSLFAHLKTGNKSFFEIFEAVRKDTGSKSSDQELWNEFMMNLNPLYSVGSLLLRNKLIKPFNGFLELSE</sequence>
<dbReference type="InterPro" id="IPR053173">
    <property type="entry name" value="SAM-binding_MTase"/>
</dbReference>
<keyword evidence="2" id="KW-0808">Transferase</keyword>
<dbReference type="Proteomes" id="UP001291687">
    <property type="component" value="Unassembled WGS sequence"/>
</dbReference>